<dbReference type="Proteomes" id="UP000663874">
    <property type="component" value="Unassembled WGS sequence"/>
</dbReference>
<organism evidence="1 2">
    <name type="scientific">Rotaria sordida</name>
    <dbReference type="NCBI Taxonomy" id="392033"/>
    <lineage>
        <taxon>Eukaryota</taxon>
        <taxon>Metazoa</taxon>
        <taxon>Spiralia</taxon>
        <taxon>Gnathifera</taxon>
        <taxon>Rotifera</taxon>
        <taxon>Eurotatoria</taxon>
        <taxon>Bdelloidea</taxon>
        <taxon>Philodinida</taxon>
        <taxon>Philodinidae</taxon>
        <taxon>Rotaria</taxon>
    </lineage>
</organism>
<reference evidence="1" key="1">
    <citation type="submission" date="2021-02" db="EMBL/GenBank/DDBJ databases">
        <authorList>
            <person name="Nowell W R."/>
        </authorList>
    </citation>
    <scope>NUCLEOTIDE SEQUENCE</scope>
</reference>
<proteinExistence type="predicted"/>
<gene>
    <name evidence="1" type="ORF">FNK824_LOCUS32357</name>
</gene>
<comment type="caution">
    <text evidence="1">The sequence shown here is derived from an EMBL/GenBank/DDBJ whole genome shotgun (WGS) entry which is preliminary data.</text>
</comment>
<protein>
    <submittedName>
        <fullName evidence="1">Uncharacterized protein</fullName>
    </submittedName>
</protein>
<sequence>MCWSTLEKSSSQMDLILSSYEIRLEFRTAYHSEVLTNKWLNSLTIFQSIAEHIVILKHDLSQLIQQLKQCDLS</sequence>
<name>A0A819WG40_9BILA</name>
<evidence type="ECO:0000313" key="1">
    <source>
        <dbReference type="EMBL" id="CAF4122198.1"/>
    </source>
</evidence>
<accession>A0A819WG40</accession>
<dbReference type="AlphaFoldDB" id="A0A819WG40"/>
<evidence type="ECO:0000313" key="2">
    <source>
        <dbReference type="Proteomes" id="UP000663874"/>
    </source>
</evidence>
<dbReference type="EMBL" id="CAJOBE010011041">
    <property type="protein sequence ID" value="CAF4122198.1"/>
    <property type="molecule type" value="Genomic_DNA"/>
</dbReference>